<name>A0AAW2XCF4_9LAMI</name>
<reference evidence="1" key="2">
    <citation type="journal article" date="2024" name="Plant">
        <title>Genomic evolution and insights into agronomic trait innovations of Sesamum species.</title>
        <authorList>
            <person name="Miao H."/>
            <person name="Wang L."/>
            <person name="Qu L."/>
            <person name="Liu H."/>
            <person name="Sun Y."/>
            <person name="Le M."/>
            <person name="Wang Q."/>
            <person name="Wei S."/>
            <person name="Zheng Y."/>
            <person name="Lin W."/>
            <person name="Duan Y."/>
            <person name="Cao H."/>
            <person name="Xiong S."/>
            <person name="Wang X."/>
            <person name="Wei L."/>
            <person name="Li C."/>
            <person name="Ma Q."/>
            <person name="Ju M."/>
            <person name="Zhao R."/>
            <person name="Li G."/>
            <person name="Mu C."/>
            <person name="Tian Q."/>
            <person name="Mei H."/>
            <person name="Zhang T."/>
            <person name="Gao T."/>
            <person name="Zhang H."/>
        </authorList>
    </citation>
    <scope>NUCLEOTIDE SEQUENCE</scope>
    <source>
        <strain evidence="1">KEN1</strain>
    </source>
</reference>
<reference evidence="1" key="1">
    <citation type="submission" date="2020-06" db="EMBL/GenBank/DDBJ databases">
        <authorList>
            <person name="Li T."/>
            <person name="Hu X."/>
            <person name="Zhang T."/>
            <person name="Song X."/>
            <person name="Zhang H."/>
            <person name="Dai N."/>
            <person name="Sheng W."/>
            <person name="Hou X."/>
            <person name="Wei L."/>
        </authorList>
    </citation>
    <scope>NUCLEOTIDE SEQUENCE</scope>
    <source>
        <strain evidence="1">KEN1</strain>
        <tissue evidence="1">Leaf</tissue>
    </source>
</reference>
<protein>
    <submittedName>
        <fullName evidence="1">Flavonol 3-O-glucosyltransferase UGT89B1</fullName>
    </submittedName>
</protein>
<dbReference type="Gene3D" id="3.40.50.2000">
    <property type="entry name" value="Glycogen Phosphorylase B"/>
    <property type="match status" value="1"/>
</dbReference>
<dbReference type="SUPFAM" id="SSF53756">
    <property type="entry name" value="UDP-Glycosyltransferase/glycogen phosphorylase"/>
    <property type="match status" value="1"/>
</dbReference>
<organism evidence="1">
    <name type="scientific">Sesamum latifolium</name>
    <dbReference type="NCBI Taxonomy" id="2727402"/>
    <lineage>
        <taxon>Eukaryota</taxon>
        <taxon>Viridiplantae</taxon>
        <taxon>Streptophyta</taxon>
        <taxon>Embryophyta</taxon>
        <taxon>Tracheophyta</taxon>
        <taxon>Spermatophyta</taxon>
        <taxon>Magnoliopsida</taxon>
        <taxon>eudicotyledons</taxon>
        <taxon>Gunneridae</taxon>
        <taxon>Pentapetalae</taxon>
        <taxon>asterids</taxon>
        <taxon>lamiids</taxon>
        <taxon>Lamiales</taxon>
        <taxon>Pedaliaceae</taxon>
        <taxon>Sesamum</taxon>
    </lineage>
</organism>
<dbReference type="PANTHER" id="PTHR48045">
    <property type="entry name" value="UDP-GLYCOSYLTRANSFERASE 72B1"/>
    <property type="match status" value="1"/>
</dbReference>
<gene>
    <name evidence="1" type="ORF">Slati_1144400</name>
</gene>
<accession>A0AAW2XCF4</accession>
<comment type="caution">
    <text evidence="1">The sequence shown here is derived from an EMBL/GenBank/DDBJ whole genome shotgun (WGS) entry which is preliminary data.</text>
</comment>
<evidence type="ECO:0000313" key="1">
    <source>
        <dbReference type="EMBL" id="KAL0451663.1"/>
    </source>
</evidence>
<sequence>MPMLAWPMGADQFINATLLVDELDVAIRVCEGAETMLDSDDLAQRLVEVTSEEWTKRRARAAALGKAAMDAIGEGGSSFNKLGDFVMHLSEKCTT</sequence>
<dbReference type="EMBL" id="JACGWN010000004">
    <property type="protein sequence ID" value="KAL0451663.1"/>
    <property type="molecule type" value="Genomic_DNA"/>
</dbReference>
<dbReference type="AlphaFoldDB" id="A0AAW2XCF4"/>
<proteinExistence type="predicted"/>
<dbReference type="PANTHER" id="PTHR48045:SF34">
    <property type="entry name" value="ISOFLAVONE 7-O-GLUCOSYLTRANSFERASE 1-LIKE"/>
    <property type="match status" value="1"/>
</dbReference>